<dbReference type="EC" id="2.1.1.37" evidence="9"/>
<evidence type="ECO:0000256" key="5">
    <source>
        <dbReference type="ARBA" id="ARBA00023136"/>
    </source>
</evidence>
<sequence length="393" mass="44235">MATEEEEDGQFIKIAGLALGLLIMAENLLLIITVFVNKKLHTTTFVYIANLAVADTLAGVMFMFMYAGGLEFDATHKTVWFMKYGGTIVSLIASLCSLLSVAVDRCIELSAIAVHSHLGDPKRRRRCIAAVILTWLVSIAIGSAPILGWNCLSDSYCSGTYNGLSRNYLRFVITFVLTILMIIYVLYFVIYHHVMKTAREVAQHMHEVEQNVQLQRQARLQKTLMTVLGVFTVYWLPWLILILVDCVCETCNVDEPYDLIIPMISLINSGMNPVIYALRSKEMRSTYCYIICCCGRGRASSCACCNWRTRSDSAASRRSTETSWLSVVVSRLRLRTMSTVTLSQDKGATGGEELDLNSLHVVIKITPSYHRKMKCLSTRPKTWNVLLCSIYRK</sequence>
<dbReference type="PRINTS" id="PR00237">
    <property type="entry name" value="GPCRRHODOPSN"/>
</dbReference>
<dbReference type="PANTHER" id="PTHR22750">
    <property type="entry name" value="G-PROTEIN COUPLED RECEPTOR"/>
    <property type="match status" value="1"/>
</dbReference>
<protein>
    <submittedName>
        <fullName evidence="9">DNA (Cytosine-5)-methyltransferase 1</fullName>
        <ecNumber evidence="9">2.1.1.37</ecNumber>
    </submittedName>
</protein>
<dbReference type="Proteomes" id="UP001163046">
    <property type="component" value="Unassembled WGS sequence"/>
</dbReference>
<keyword evidence="10" id="KW-1185">Reference proteome</keyword>
<comment type="subcellular location">
    <subcellularLocation>
        <location evidence="1">Cell membrane</location>
        <topology evidence="1">Multi-pass membrane protein</topology>
    </subcellularLocation>
</comment>
<evidence type="ECO:0000313" key="9">
    <source>
        <dbReference type="EMBL" id="KAJ7392593.1"/>
    </source>
</evidence>
<evidence type="ECO:0000256" key="4">
    <source>
        <dbReference type="ARBA" id="ARBA00022989"/>
    </source>
</evidence>
<feature type="domain" description="G-protein coupled receptors family 1 profile" evidence="8">
    <location>
        <begin position="26"/>
        <end position="276"/>
    </location>
</feature>
<dbReference type="GO" id="GO:0003886">
    <property type="term" value="F:DNA (cytosine-5-)-methyltransferase activity"/>
    <property type="evidence" value="ECO:0007669"/>
    <property type="project" value="UniProtKB-EC"/>
</dbReference>
<reference evidence="9" key="1">
    <citation type="submission" date="2023-01" db="EMBL/GenBank/DDBJ databases">
        <title>Genome assembly of the deep-sea coral Lophelia pertusa.</title>
        <authorList>
            <person name="Herrera S."/>
            <person name="Cordes E."/>
        </authorList>
    </citation>
    <scope>NUCLEOTIDE SEQUENCE</scope>
    <source>
        <strain evidence="9">USNM1676648</strain>
        <tissue evidence="9">Polyp</tissue>
    </source>
</reference>
<dbReference type="GO" id="GO:0004977">
    <property type="term" value="F:melanocortin receptor activity"/>
    <property type="evidence" value="ECO:0007669"/>
    <property type="project" value="InterPro"/>
</dbReference>
<comment type="caution">
    <text evidence="9">The sequence shown here is derived from an EMBL/GenBank/DDBJ whole genome shotgun (WGS) entry which is preliminary data.</text>
</comment>
<gene>
    <name evidence="9" type="primary">DNMT1_1</name>
    <name evidence="9" type="ORF">OS493_010243</name>
</gene>
<dbReference type="GO" id="GO:0005886">
    <property type="term" value="C:plasma membrane"/>
    <property type="evidence" value="ECO:0007669"/>
    <property type="project" value="UniProtKB-SubCell"/>
</dbReference>
<dbReference type="InterPro" id="IPR000276">
    <property type="entry name" value="GPCR_Rhodpsn"/>
</dbReference>
<evidence type="ECO:0000256" key="7">
    <source>
        <dbReference type="SAM" id="Phobius"/>
    </source>
</evidence>
<evidence type="ECO:0000256" key="2">
    <source>
        <dbReference type="ARBA" id="ARBA00022475"/>
    </source>
</evidence>
<evidence type="ECO:0000313" key="10">
    <source>
        <dbReference type="Proteomes" id="UP001163046"/>
    </source>
</evidence>
<keyword evidence="5 7" id="KW-0472">Membrane</keyword>
<keyword evidence="4 7" id="KW-1133">Transmembrane helix</keyword>
<evidence type="ECO:0000256" key="3">
    <source>
        <dbReference type="ARBA" id="ARBA00022692"/>
    </source>
</evidence>
<dbReference type="OrthoDB" id="10051098at2759"/>
<dbReference type="AlphaFoldDB" id="A0A9X0DBG0"/>
<evidence type="ECO:0000256" key="1">
    <source>
        <dbReference type="ARBA" id="ARBA00004651"/>
    </source>
</evidence>
<keyword evidence="9" id="KW-0489">Methyltransferase</keyword>
<feature type="transmembrane region" description="Helical" evidence="7">
    <location>
        <begin position="12"/>
        <end position="36"/>
    </location>
</feature>
<evidence type="ECO:0000259" key="8">
    <source>
        <dbReference type="PROSITE" id="PS50262"/>
    </source>
</evidence>
<dbReference type="Pfam" id="PF00001">
    <property type="entry name" value="7tm_1"/>
    <property type="match status" value="1"/>
</dbReference>
<proteinExistence type="inferred from homology"/>
<name>A0A9X0DBG0_9CNID</name>
<feature type="transmembrane region" description="Helical" evidence="7">
    <location>
        <begin position="259"/>
        <end position="278"/>
    </location>
</feature>
<keyword evidence="2" id="KW-1003">Cell membrane</keyword>
<organism evidence="9 10">
    <name type="scientific">Desmophyllum pertusum</name>
    <dbReference type="NCBI Taxonomy" id="174260"/>
    <lineage>
        <taxon>Eukaryota</taxon>
        <taxon>Metazoa</taxon>
        <taxon>Cnidaria</taxon>
        <taxon>Anthozoa</taxon>
        <taxon>Hexacorallia</taxon>
        <taxon>Scleractinia</taxon>
        <taxon>Caryophylliina</taxon>
        <taxon>Caryophylliidae</taxon>
        <taxon>Desmophyllum</taxon>
    </lineage>
</organism>
<keyword evidence="6" id="KW-0297">G-protein coupled receptor</keyword>
<feature type="transmembrane region" description="Helical" evidence="7">
    <location>
        <begin position="45"/>
        <end position="67"/>
    </location>
</feature>
<evidence type="ECO:0000256" key="6">
    <source>
        <dbReference type="RuleBase" id="RU000688"/>
    </source>
</evidence>
<feature type="transmembrane region" description="Helical" evidence="7">
    <location>
        <begin position="87"/>
        <end position="107"/>
    </location>
</feature>
<feature type="transmembrane region" description="Helical" evidence="7">
    <location>
        <begin position="127"/>
        <end position="148"/>
    </location>
</feature>
<dbReference type="SUPFAM" id="SSF81321">
    <property type="entry name" value="Family A G protein-coupled receptor-like"/>
    <property type="match status" value="1"/>
</dbReference>
<dbReference type="PRINTS" id="PR00534">
    <property type="entry name" value="MCRFAMILY"/>
</dbReference>
<dbReference type="InterPro" id="IPR001671">
    <property type="entry name" value="Melcrt_ACTH_rcpt"/>
</dbReference>
<dbReference type="PROSITE" id="PS50262">
    <property type="entry name" value="G_PROTEIN_RECEP_F1_2"/>
    <property type="match status" value="1"/>
</dbReference>
<dbReference type="Gene3D" id="1.20.1070.10">
    <property type="entry name" value="Rhodopsin 7-helix transmembrane proteins"/>
    <property type="match status" value="1"/>
</dbReference>
<comment type="similarity">
    <text evidence="6">Belongs to the G-protein coupled receptor 1 family.</text>
</comment>
<feature type="transmembrane region" description="Helical" evidence="7">
    <location>
        <begin position="224"/>
        <end position="244"/>
    </location>
</feature>
<keyword evidence="6" id="KW-0675">Receptor</keyword>
<dbReference type="PROSITE" id="PS00237">
    <property type="entry name" value="G_PROTEIN_RECEP_F1_1"/>
    <property type="match status" value="1"/>
</dbReference>
<dbReference type="InterPro" id="IPR017452">
    <property type="entry name" value="GPCR_Rhodpsn_7TM"/>
</dbReference>
<feature type="transmembrane region" description="Helical" evidence="7">
    <location>
        <begin position="168"/>
        <end position="190"/>
    </location>
</feature>
<dbReference type="EMBL" id="MU825400">
    <property type="protein sequence ID" value="KAJ7392593.1"/>
    <property type="molecule type" value="Genomic_DNA"/>
</dbReference>
<accession>A0A9X0DBG0</accession>
<keyword evidence="6" id="KW-0807">Transducer</keyword>
<keyword evidence="9" id="KW-0808">Transferase</keyword>
<dbReference type="GO" id="GO:0032259">
    <property type="term" value="P:methylation"/>
    <property type="evidence" value="ECO:0007669"/>
    <property type="project" value="UniProtKB-KW"/>
</dbReference>
<keyword evidence="3 6" id="KW-0812">Transmembrane</keyword>